<dbReference type="OrthoDB" id="7843142at2"/>
<feature type="region of interest" description="Disordered" evidence="1">
    <location>
        <begin position="112"/>
        <end position="215"/>
    </location>
</feature>
<gene>
    <name evidence="3" type="ORF">SAMN05421751_10140</name>
</gene>
<sequence>MRPTRIVALAIMLGSIAMASSNAQTLREARPPAEFPPASFKGKQYVDSRGCIYIRAGVNGNVTWVPRVTRDRKQLCGYKPTQVAGATSAPPVPRATRPSTLITLAPADRVDAKPAAAPAPTVVADAPAAKPGQASSVARASADKPAARTRPRVPSPAPAPTVFVNSPKDDGPARTPPRGRAAVKVAKAPATPRRVPSPAPEPTVWENPQPNKTAPVIAPRRSRTATPPKVVCPNASPFSQQFINEGARCGPQQVPPVPSQAATRRGAVALAPDTRIIPRHVYENRQNTTNVSVPKGYRPVWKDGRLNPHRAERTARPSRISASAVIPRGFRRVDRGDDRYNTRRGKGAAQGDAQTDLIWTRTVPRRLIRKPIKAHAVTLPDSVLVSPAEAEPPLRFRISTRSAPASPSAKGPAGEGGGR</sequence>
<name>A0A1H5RP83_9RHOB</name>
<keyword evidence="4" id="KW-1185">Reference proteome</keyword>
<evidence type="ECO:0000313" key="4">
    <source>
        <dbReference type="Proteomes" id="UP000236742"/>
    </source>
</evidence>
<keyword evidence="2" id="KW-0732">Signal</keyword>
<feature type="chain" id="PRO_5009283205" evidence="2">
    <location>
        <begin position="20"/>
        <end position="419"/>
    </location>
</feature>
<feature type="compositionally biased region" description="Low complexity" evidence="1">
    <location>
        <begin position="402"/>
        <end position="412"/>
    </location>
</feature>
<evidence type="ECO:0000313" key="3">
    <source>
        <dbReference type="EMBL" id="SEF39538.1"/>
    </source>
</evidence>
<dbReference type="EMBL" id="FNVD01000001">
    <property type="protein sequence ID" value="SEF39538.1"/>
    <property type="molecule type" value="Genomic_DNA"/>
</dbReference>
<dbReference type="RefSeq" id="WP_146064158.1">
    <property type="nucleotide sequence ID" value="NZ_FNVD01000001.1"/>
</dbReference>
<dbReference type="AlphaFoldDB" id="A0A1H5RP83"/>
<evidence type="ECO:0000256" key="1">
    <source>
        <dbReference type="SAM" id="MobiDB-lite"/>
    </source>
</evidence>
<feature type="signal peptide" evidence="2">
    <location>
        <begin position="1"/>
        <end position="19"/>
    </location>
</feature>
<protein>
    <submittedName>
        <fullName evidence="3">Uncharacterized protein</fullName>
    </submittedName>
</protein>
<accession>A0A1H5RP83</accession>
<dbReference type="Proteomes" id="UP000236742">
    <property type="component" value="Unassembled WGS sequence"/>
</dbReference>
<proteinExistence type="predicted"/>
<feature type="compositionally biased region" description="Low complexity" evidence="1">
    <location>
        <begin position="113"/>
        <end position="131"/>
    </location>
</feature>
<organism evidence="3 4">
    <name type="scientific">Jhaorihella thermophila</name>
    <dbReference type="NCBI Taxonomy" id="488547"/>
    <lineage>
        <taxon>Bacteria</taxon>
        <taxon>Pseudomonadati</taxon>
        <taxon>Pseudomonadota</taxon>
        <taxon>Alphaproteobacteria</taxon>
        <taxon>Rhodobacterales</taxon>
        <taxon>Paracoccaceae</taxon>
        <taxon>Jhaorihella</taxon>
    </lineage>
</organism>
<feature type="region of interest" description="Disordered" evidence="1">
    <location>
        <begin position="395"/>
        <end position="419"/>
    </location>
</feature>
<evidence type="ECO:0000256" key="2">
    <source>
        <dbReference type="SAM" id="SignalP"/>
    </source>
</evidence>
<feature type="compositionally biased region" description="Low complexity" evidence="1">
    <location>
        <begin position="178"/>
        <end position="190"/>
    </location>
</feature>
<reference evidence="3 4" key="1">
    <citation type="submission" date="2016-10" db="EMBL/GenBank/DDBJ databases">
        <authorList>
            <person name="de Groot N.N."/>
        </authorList>
    </citation>
    <scope>NUCLEOTIDE SEQUENCE [LARGE SCALE GENOMIC DNA]</scope>
    <source>
        <strain evidence="3 4">DSM 23413</strain>
    </source>
</reference>